<dbReference type="AlphaFoldDB" id="A0A1Z1FG35"/>
<geneLocation type="plasmid" evidence="12">
    <name>pcme4a9i</name>
</geneLocation>
<evidence type="ECO:0000256" key="1">
    <source>
        <dbReference type="ARBA" id="ARBA00000966"/>
    </source>
</evidence>
<evidence type="ECO:0000256" key="4">
    <source>
        <dbReference type="ARBA" id="ARBA00022801"/>
    </source>
</evidence>
<dbReference type="InterPro" id="IPR012341">
    <property type="entry name" value="6hp_glycosidase-like_sf"/>
</dbReference>
<dbReference type="EMBL" id="CP019603">
    <property type="protein sequence ID" value="ARU17764.1"/>
    <property type="molecule type" value="Genomic_DNA"/>
</dbReference>
<evidence type="ECO:0000256" key="6">
    <source>
        <dbReference type="ARBA" id="ARBA00023295"/>
    </source>
</evidence>
<dbReference type="STRING" id="450378.GCA_001661675_03110"/>
<dbReference type="KEGG" id="cman:A9D14_15490"/>
<evidence type="ECO:0000256" key="8">
    <source>
        <dbReference type="PROSITE-ProRule" id="PRU10058"/>
    </source>
</evidence>
<dbReference type="PROSITE" id="PS00812">
    <property type="entry name" value="GLYCOSYL_HYDROL_F8"/>
    <property type="match status" value="1"/>
</dbReference>
<dbReference type="GO" id="GO:0008810">
    <property type="term" value="F:cellulase activity"/>
    <property type="evidence" value="ECO:0007669"/>
    <property type="project" value="UniProtKB-EC"/>
</dbReference>
<feature type="signal peptide" evidence="10">
    <location>
        <begin position="1"/>
        <end position="23"/>
    </location>
</feature>
<evidence type="ECO:0000256" key="3">
    <source>
        <dbReference type="ARBA" id="ARBA00022729"/>
    </source>
</evidence>
<dbReference type="Pfam" id="PF01270">
    <property type="entry name" value="Glyco_hydro_8"/>
    <property type="match status" value="1"/>
</dbReference>
<evidence type="ECO:0000256" key="9">
    <source>
        <dbReference type="RuleBase" id="RU361167"/>
    </source>
</evidence>
<dbReference type="EC" id="3.2.1.-" evidence="9"/>
<name>A0A1Z1FG35_9SPHN</name>
<proteinExistence type="inferred from homology"/>
<dbReference type="Proteomes" id="UP000195807">
    <property type="component" value="Plasmid pCME4A9I"/>
</dbReference>
<evidence type="ECO:0000256" key="2">
    <source>
        <dbReference type="ARBA" id="ARBA00009209"/>
    </source>
</evidence>
<dbReference type="InterPro" id="IPR019834">
    <property type="entry name" value="Glyco_hydro_8_CS"/>
</dbReference>
<keyword evidence="11" id="KW-0614">Plasmid</keyword>
<keyword evidence="3 10" id="KW-0732">Signal</keyword>
<keyword evidence="7 9" id="KW-0119">Carbohydrate metabolism</keyword>
<organism evidence="11 12">
    <name type="scientific">Croceicoccus marinus</name>
    <dbReference type="NCBI Taxonomy" id="450378"/>
    <lineage>
        <taxon>Bacteria</taxon>
        <taxon>Pseudomonadati</taxon>
        <taxon>Pseudomonadota</taxon>
        <taxon>Alphaproteobacteria</taxon>
        <taxon>Sphingomonadales</taxon>
        <taxon>Erythrobacteraceae</taxon>
        <taxon>Croceicoccus</taxon>
    </lineage>
</organism>
<evidence type="ECO:0000313" key="11">
    <source>
        <dbReference type="EMBL" id="ARU17764.1"/>
    </source>
</evidence>
<dbReference type="RefSeq" id="WP_157668270.1">
    <property type="nucleotide sequence ID" value="NZ_CP019603.1"/>
</dbReference>
<protein>
    <recommendedName>
        <fullName evidence="9">Glucanase</fullName>
        <ecNumber evidence="9">3.2.1.-</ecNumber>
    </recommendedName>
</protein>
<reference evidence="11 12" key="1">
    <citation type="submission" date="2017-01" db="EMBL/GenBank/DDBJ databases">
        <title>Complete genome sequence of esterase-producing bacterium Croceicoccus marinus E4A9.</title>
        <authorList>
            <person name="Wu Y.-H."/>
            <person name="Cheng H."/>
            <person name="Xu L."/>
            <person name="Huo Y.-Y."/>
            <person name="Wang C.-S."/>
            <person name="Xu X.-W."/>
        </authorList>
    </citation>
    <scope>NUCLEOTIDE SEQUENCE [LARGE SCALE GENOMIC DNA]</scope>
    <source>
        <strain evidence="11 12">E4A9</strain>
        <plasmid evidence="12">Plasmid pcme4a9i</plasmid>
    </source>
</reference>
<feature type="chain" id="PRO_5012915758" description="Glucanase" evidence="10">
    <location>
        <begin position="24"/>
        <end position="351"/>
    </location>
</feature>
<gene>
    <name evidence="11" type="ORF">A9D14_15490</name>
</gene>
<keyword evidence="5" id="KW-0136">Cellulose degradation</keyword>
<keyword evidence="7 9" id="KW-0624">Polysaccharide degradation</keyword>
<keyword evidence="12" id="KW-1185">Reference proteome</keyword>
<accession>A0A1Z1FG35</accession>
<comment type="catalytic activity">
    <reaction evidence="1">
        <text>Endohydrolysis of (1-&gt;4)-beta-D-glucosidic linkages in cellulose, lichenin and cereal beta-D-glucans.</text>
        <dbReference type="EC" id="3.2.1.4"/>
    </reaction>
</comment>
<evidence type="ECO:0000256" key="10">
    <source>
        <dbReference type="SAM" id="SignalP"/>
    </source>
</evidence>
<comment type="similarity">
    <text evidence="2 9">Belongs to the glycosyl hydrolase 8 (cellulase D) family.</text>
</comment>
<dbReference type="SUPFAM" id="SSF48208">
    <property type="entry name" value="Six-hairpin glycosidases"/>
    <property type="match status" value="1"/>
</dbReference>
<dbReference type="PRINTS" id="PR00735">
    <property type="entry name" value="GLHYDRLASE8"/>
</dbReference>
<dbReference type="InterPro" id="IPR008928">
    <property type="entry name" value="6-hairpin_glycosidase_sf"/>
</dbReference>
<feature type="active site" description="Nucleophile" evidence="8">
    <location>
        <position position="130"/>
    </location>
</feature>
<dbReference type="OrthoDB" id="9766708at2"/>
<keyword evidence="6 9" id="KW-0326">Glycosidase</keyword>
<evidence type="ECO:0000256" key="7">
    <source>
        <dbReference type="ARBA" id="ARBA00023326"/>
    </source>
</evidence>
<dbReference type="Gene3D" id="1.50.10.10">
    <property type="match status" value="1"/>
</dbReference>
<keyword evidence="4 9" id="KW-0378">Hydrolase</keyword>
<dbReference type="InterPro" id="IPR002037">
    <property type="entry name" value="Glyco_hydro_8"/>
</dbReference>
<evidence type="ECO:0000313" key="12">
    <source>
        <dbReference type="Proteomes" id="UP000195807"/>
    </source>
</evidence>
<dbReference type="GO" id="GO:0030245">
    <property type="term" value="P:cellulose catabolic process"/>
    <property type="evidence" value="ECO:0007669"/>
    <property type="project" value="UniProtKB-KW"/>
</dbReference>
<evidence type="ECO:0000256" key="5">
    <source>
        <dbReference type="ARBA" id="ARBA00023001"/>
    </source>
</evidence>
<sequence>MHLERRHFLAALAAMSSSNCSYAAPSPKVRTEHLAKAGETTSFLIAWTDFKSRHIQQDGRVVDNGNGGISHSEGQGYALVLAELAGDREVFDRVWRWTNENLAQPDKALFIWRYDPGAINPLADSNNATDGDILIAWALGRAASRWQNSALETRATSIRASVARHLIIDSGRSLLLPAAQGFVQSDSIVLNLAYYIWPALAEFAEMEPHGPWVKVMEDGAWILEQCRFGEHRLPCDWVSYSGGKVAGPAAGWEPRFGFEAVRIPLYLGLSGLEGQVRPVIGFWQSYFAKGETPPAWVDVRSGAVAEYGLSYGAASCAAVLANAEMPANTPVQHDYYSSVLTCFSSLLPKQT</sequence>